<organism evidence="2 3">
    <name type="scientific">Streptosporangium algeriense</name>
    <dbReference type="NCBI Taxonomy" id="1682748"/>
    <lineage>
        <taxon>Bacteria</taxon>
        <taxon>Bacillati</taxon>
        <taxon>Actinomycetota</taxon>
        <taxon>Actinomycetes</taxon>
        <taxon>Streptosporangiales</taxon>
        <taxon>Streptosporangiaceae</taxon>
        <taxon>Streptosporangium</taxon>
    </lineage>
</organism>
<protein>
    <submittedName>
        <fullName evidence="2">Uncharacterized protein</fullName>
    </submittedName>
</protein>
<dbReference type="EMBL" id="JBHTHX010001026">
    <property type="protein sequence ID" value="MFD0887699.1"/>
    <property type="molecule type" value="Genomic_DNA"/>
</dbReference>
<keyword evidence="3" id="KW-1185">Reference proteome</keyword>
<feature type="non-terminal residue" evidence="2">
    <location>
        <position position="170"/>
    </location>
</feature>
<keyword evidence="1" id="KW-1133">Transmembrane helix</keyword>
<keyword evidence="1" id="KW-0812">Transmembrane</keyword>
<feature type="transmembrane region" description="Helical" evidence="1">
    <location>
        <begin position="131"/>
        <end position="151"/>
    </location>
</feature>
<proteinExistence type="predicted"/>
<comment type="caution">
    <text evidence="2">The sequence shown here is derived from an EMBL/GenBank/DDBJ whole genome shotgun (WGS) entry which is preliminary data.</text>
</comment>
<reference evidence="3" key="1">
    <citation type="journal article" date="2019" name="Int. J. Syst. Evol. Microbiol.">
        <title>The Global Catalogue of Microorganisms (GCM) 10K type strain sequencing project: providing services to taxonomists for standard genome sequencing and annotation.</title>
        <authorList>
            <consortium name="The Broad Institute Genomics Platform"/>
            <consortium name="The Broad Institute Genome Sequencing Center for Infectious Disease"/>
            <person name="Wu L."/>
            <person name="Ma J."/>
        </authorList>
    </citation>
    <scope>NUCLEOTIDE SEQUENCE [LARGE SCALE GENOMIC DNA]</scope>
    <source>
        <strain evidence="3">CCUG 62974</strain>
    </source>
</reference>
<dbReference type="Proteomes" id="UP001597024">
    <property type="component" value="Unassembled WGS sequence"/>
</dbReference>
<gene>
    <name evidence="2" type="ORF">ACFQ08_24425</name>
</gene>
<feature type="transmembrane region" description="Helical" evidence="1">
    <location>
        <begin position="21"/>
        <end position="43"/>
    </location>
</feature>
<evidence type="ECO:0000256" key="1">
    <source>
        <dbReference type="SAM" id="Phobius"/>
    </source>
</evidence>
<name>A0ABW3DX03_9ACTN</name>
<evidence type="ECO:0000313" key="3">
    <source>
        <dbReference type="Proteomes" id="UP001597024"/>
    </source>
</evidence>
<sequence length="170" mass="18045">MDLSKLNSLRRRAQEGLRRFVVGRVMRGVAVIAVAIASAWLGIVLGGPVRANVGPVEVGMSAEPSWTGETVLDAHPFGTLLFDTHDAPVGLRVTLQNINTTRVAMILDNPRMSTRLPSMMEKELREGVRTLVIRALVCGLAGGLIGSLIVFRRPGPTLAGLLSATVAIAG</sequence>
<accession>A0ABW3DX03</accession>
<evidence type="ECO:0000313" key="2">
    <source>
        <dbReference type="EMBL" id="MFD0887699.1"/>
    </source>
</evidence>
<keyword evidence="1" id="KW-0472">Membrane</keyword>